<organism evidence="1 2">
    <name type="scientific">Paenibacillus gansuensis</name>
    <dbReference type="NCBI Taxonomy" id="306542"/>
    <lineage>
        <taxon>Bacteria</taxon>
        <taxon>Bacillati</taxon>
        <taxon>Bacillota</taxon>
        <taxon>Bacilli</taxon>
        <taxon>Bacillales</taxon>
        <taxon>Paenibacillaceae</taxon>
        <taxon>Paenibacillus</taxon>
    </lineage>
</organism>
<dbReference type="RefSeq" id="WP_377603046.1">
    <property type="nucleotide sequence ID" value="NZ_JBHUME010000007.1"/>
</dbReference>
<comment type="caution">
    <text evidence="1">The sequence shown here is derived from an EMBL/GenBank/DDBJ whole genome shotgun (WGS) entry which is preliminary data.</text>
</comment>
<proteinExistence type="predicted"/>
<evidence type="ECO:0000313" key="1">
    <source>
        <dbReference type="EMBL" id="MFD2613114.1"/>
    </source>
</evidence>
<evidence type="ECO:0000313" key="2">
    <source>
        <dbReference type="Proteomes" id="UP001597541"/>
    </source>
</evidence>
<dbReference type="EMBL" id="JBHUME010000007">
    <property type="protein sequence ID" value="MFD2613114.1"/>
    <property type="molecule type" value="Genomic_DNA"/>
</dbReference>
<keyword evidence="2" id="KW-1185">Reference proteome</keyword>
<dbReference type="Proteomes" id="UP001597541">
    <property type="component" value="Unassembled WGS sequence"/>
</dbReference>
<name>A0ABW5PF21_9BACL</name>
<reference evidence="2" key="1">
    <citation type="journal article" date="2019" name="Int. J. Syst. Evol. Microbiol.">
        <title>The Global Catalogue of Microorganisms (GCM) 10K type strain sequencing project: providing services to taxonomists for standard genome sequencing and annotation.</title>
        <authorList>
            <consortium name="The Broad Institute Genomics Platform"/>
            <consortium name="The Broad Institute Genome Sequencing Center for Infectious Disease"/>
            <person name="Wu L."/>
            <person name="Ma J."/>
        </authorList>
    </citation>
    <scope>NUCLEOTIDE SEQUENCE [LARGE SCALE GENOMIC DNA]</scope>
    <source>
        <strain evidence="2">KCTC 3950</strain>
    </source>
</reference>
<accession>A0ABW5PF21</accession>
<sequence length="299" mass="34222">MSIEQKRCLFCEKIVYAKVTSEGFVFRDCYCTPDGSYEMSASCYEPFNTLPHSRKREMFHIVSAYIREVTDLKQAVHITVDSLEQIERSPIVPITIESKAEKLLQYLHRHAEGPNDPVIIHQLAHSYNLTYSPNMQEFVYIMEQLKTDFLLDRVGPTIKLTEKGWRTALAAALAETLKHCCIVMSSDPDLRSDWSEWILPKIEQCGYQVHVPEVKRTGDILAETVQAINHSELLIVDITGLTLEAFYAAGYAKGKDMPIIWTLHKTAEHQLPFPSEEIRPLLWETAEELGALLQLRLTQ</sequence>
<gene>
    <name evidence="1" type="ORF">ACFSUF_11830</name>
</gene>
<protein>
    <submittedName>
        <fullName evidence="1">Uncharacterized protein</fullName>
    </submittedName>
</protein>